<dbReference type="GO" id="GO:0004843">
    <property type="term" value="F:cysteine-type deubiquitinase activity"/>
    <property type="evidence" value="ECO:0007669"/>
    <property type="project" value="UniProtKB-EC"/>
</dbReference>
<dbReference type="GO" id="GO:0016579">
    <property type="term" value="P:protein deubiquitination"/>
    <property type="evidence" value="ECO:0007669"/>
    <property type="project" value="InterPro"/>
</dbReference>
<keyword evidence="6" id="KW-1185">Reference proteome</keyword>
<accession>A0A813W0U3</accession>
<dbReference type="Gene3D" id="3.90.70.10">
    <property type="entry name" value="Cysteine proteinases"/>
    <property type="match status" value="1"/>
</dbReference>
<dbReference type="EMBL" id="CAJNOM010000001">
    <property type="protein sequence ID" value="CAF0728629.1"/>
    <property type="molecule type" value="Genomic_DNA"/>
</dbReference>
<dbReference type="Proteomes" id="UP000663832">
    <property type="component" value="Unassembled WGS sequence"/>
</dbReference>
<dbReference type="InterPro" id="IPR038765">
    <property type="entry name" value="Papain-like_cys_pep_sf"/>
</dbReference>
<dbReference type="Proteomes" id="UP000663877">
    <property type="component" value="Unassembled WGS sequence"/>
</dbReference>
<evidence type="ECO:0000256" key="1">
    <source>
        <dbReference type="ARBA" id="ARBA00000707"/>
    </source>
</evidence>
<dbReference type="AlphaFoldDB" id="A0A813W0U3"/>
<proteinExistence type="predicted"/>
<dbReference type="OrthoDB" id="2020758at2759"/>
<dbReference type="CDD" id="cd02674">
    <property type="entry name" value="Peptidase_C19R"/>
    <property type="match status" value="1"/>
</dbReference>
<feature type="domain" description="USP" evidence="3">
    <location>
        <begin position="434"/>
        <end position="845"/>
    </location>
</feature>
<sequence>MSNEHVSHLNDLIITENISNNVSYSCIVLQLQYKDYRRNLIIERHATFMFTDTISDVIQKFLRIANLNDVLPENVVLVEFTFDNQPMIPPSSYKHMTLNELKTKQNSILYFEPSATVAIARFSRLTIFGPSRIVKRECEWNKETTTLKMLFDFVITTFSLQSIKHEQIRLITIYDNELDIISNSDKLLFDLGVNDDTWIFVQVVESQLGTSIVYVDCAYTNGRKIFDVPSTISIEKLKNRIEKHFNDYRLLEFNLFNRMHEKIDQNMPNQMLCELDIKPGQTIYAALHFTFSDTSSSVLNNNTSNTTTTTTRTSSLIKKPQTDEVVVAYQSPNHDSVKIGTNIHDTVGELIENLKAHPQCQTVGQYHISCGSICISNEQPNRYLCTYGIKPGDVINVRRAEKTPVQQSNVNNRFTSLYTVGELSRSTIYDTRPIGLDNLINTCYMNSALQCLAHTIPLTQFFLNGLTQNISDDNRSTDPDWNQFYEVGTVTGAYADVLRNLLLRNKSSNFNFSFRPIHMKEAIGIRAPRFATSDQQDAQEFMNFLLDEIHKEMKEANGNESNNIIEELFFGKIQSTITCLECKHEVQAINPFSILSLPLVQSGRQFTIKFIELNGGNDRAIVNVPEDGQVKSLIQAFADARPNYLFFRSIIVMTDDGQIDLEKPLNQLSATEVVLVEQEDWSGTGQVSRSTKKPKPLTLEGCLREFCSIENLEDTYLCEQETCKKHTKASKQLQFSTLPPIIIIQLKRFSHKDGLRDKIQTFVEYPVEGLDLSSFLSSTEEAIYDLFAVTKHTGSIYGGHYIAIAKHEANGSSLWYKFDDSYVSSFCYSNDIVSDDAYLLFYMRKDKSKQ</sequence>
<reference evidence="5" key="1">
    <citation type="submission" date="2021-02" db="EMBL/GenBank/DDBJ databases">
        <authorList>
            <person name="Nowell W R."/>
        </authorList>
    </citation>
    <scope>NUCLEOTIDE SEQUENCE</scope>
</reference>
<dbReference type="EC" id="3.4.19.12" evidence="2"/>
<dbReference type="PANTHER" id="PTHR21646">
    <property type="entry name" value="UBIQUITIN CARBOXYL-TERMINAL HYDROLASE"/>
    <property type="match status" value="1"/>
</dbReference>
<comment type="catalytic activity">
    <reaction evidence="1">
        <text>Thiol-dependent hydrolysis of ester, thioester, amide, peptide and isopeptide bonds formed by the C-terminal Gly of ubiquitin (a 76-residue protein attached to proteins as an intracellular targeting signal).</text>
        <dbReference type="EC" id="3.4.19.12"/>
    </reaction>
</comment>
<dbReference type="InterPro" id="IPR001394">
    <property type="entry name" value="Peptidase_C19_UCH"/>
</dbReference>
<dbReference type="InterPro" id="IPR050185">
    <property type="entry name" value="Ub_carboxyl-term_hydrolase"/>
</dbReference>
<dbReference type="PROSITE" id="PS50235">
    <property type="entry name" value="USP_3"/>
    <property type="match status" value="1"/>
</dbReference>
<gene>
    <name evidence="5" type="ORF">BJG266_LOCUS7700</name>
    <name evidence="4" type="ORF">QVE165_LOCUS59</name>
</gene>
<evidence type="ECO:0000313" key="4">
    <source>
        <dbReference type="EMBL" id="CAF0728629.1"/>
    </source>
</evidence>
<organism evidence="5 7">
    <name type="scientific">Adineta steineri</name>
    <dbReference type="NCBI Taxonomy" id="433720"/>
    <lineage>
        <taxon>Eukaryota</taxon>
        <taxon>Metazoa</taxon>
        <taxon>Spiralia</taxon>
        <taxon>Gnathifera</taxon>
        <taxon>Rotifera</taxon>
        <taxon>Eurotatoria</taxon>
        <taxon>Bdelloidea</taxon>
        <taxon>Adinetida</taxon>
        <taxon>Adinetidae</taxon>
        <taxon>Adineta</taxon>
    </lineage>
</organism>
<dbReference type="SUPFAM" id="SSF54001">
    <property type="entry name" value="Cysteine proteinases"/>
    <property type="match status" value="1"/>
</dbReference>
<dbReference type="InterPro" id="IPR018200">
    <property type="entry name" value="USP_CS"/>
</dbReference>
<evidence type="ECO:0000256" key="2">
    <source>
        <dbReference type="ARBA" id="ARBA00012759"/>
    </source>
</evidence>
<evidence type="ECO:0000313" key="6">
    <source>
        <dbReference type="Proteomes" id="UP000663832"/>
    </source>
</evidence>
<dbReference type="PROSITE" id="PS00973">
    <property type="entry name" value="USP_2"/>
    <property type="match status" value="1"/>
</dbReference>
<dbReference type="InterPro" id="IPR028889">
    <property type="entry name" value="USP"/>
</dbReference>
<dbReference type="EMBL" id="CAJNOI010000023">
    <property type="protein sequence ID" value="CAF0848299.1"/>
    <property type="molecule type" value="Genomic_DNA"/>
</dbReference>
<evidence type="ECO:0000313" key="5">
    <source>
        <dbReference type="EMBL" id="CAF0848299.1"/>
    </source>
</evidence>
<protein>
    <recommendedName>
        <fullName evidence="2">ubiquitinyl hydrolase 1</fullName>
        <ecNumber evidence="2">3.4.19.12</ecNumber>
    </recommendedName>
</protein>
<dbReference type="Pfam" id="PF00443">
    <property type="entry name" value="UCH"/>
    <property type="match status" value="1"/>
</dbReference>
<evidence type="ECO:0000259" key="3">
    <source>
        <dbReference type="PROSITE" id="PS50235"/>
    </source>
</evidence>
<name>A0A813W0U3_9BILA</name>
<comment type="caution">
    <text evidence="5">The sequence shown here is derived from an EMBL/GenBank/DDBJ whole genome shotgun (WGS) entry which is preliminary data.</text>
</comment>
<evidence type="ECO:0000313" key="7">
    <source>
        <dbReference type="Proteomes" id="UP000663877"/>
    </source>
</evidence>